<feature type="region of interest" description="Disordered" evidence="1">
    <location>
        <begin position="1"/>
        <end position="24"/>
    </location>
</feature>
<dbReference type="GO" id="GO:0000976">
    <property type="term" value="F:transcription cis-regulatory region binding"/>
    <property type="evidence" value="ECO:0007669"/>
    <property type="project" value="TreeGrafter"/>
</dbReference>
<feature type="region of interest" description="Disordered" evidence="1">
    <location>
        <begin position="72"/>
        <end position="108"/>
    </location>
</feature>
<feature type="compositionally biased region" description="Basic and acidic residues" evidence="1">
    <location>
        <begin position="270"/>
        <end position="286"/>
    </location>
</feature>
<evidence type="ECO:0000313" key="4">
    <source>
        <dbReference type="Proteomes" id="UP001443914"/>
    </source>
</evidence>
<organism evidence="3 4">
    <name type="scientific">Saponaria officinalis</name>
    <name type="common">Common soapwort</name>
    <name type="synonym">Lychnis saponaria</name>
    <dbReference type="NCBI Taxonomy" id="3572"/>
    <lineage>
        <taxon>Eukaryota</taxon>
        <taxon>Viridiplantae</taxon>
        <taxon>Streptophyta</taxon>
        <taxon>Embryophyta</taxon>
        <taxon>Tracheophyta</taxon>
        <taxon>Spermatophyta</taxon>
        <taxon>Magnoliopsida</taxon>
        <taxon>eudicotyledons</taxon>
        <taxon>Gunneridae</taxon>
        <taxon>Pentapetalae</taxon>
        <taxon>Caryophyllales</taxon>
        <taxon>Caryophyllaceae</taxon>
        <taxon>Caryophylleae</taxon>
        <taxon>Saponaria</taxon>
    </lineage>
</organism>
<dbReference type="InterPro" id="IPR044823">
    <property type="entry name" value="ASIL1/2-like"/>
</dbReference>
<dbReference type="Proteomes" id="UP001443914">
    <property type="component" value="Unassembled WGS sequence"/>
</dbReference>
<proteinExistence type="predicted"/>
<evidence type="ECO:0000256" key="1">
    <source>
        <dbReference type="SAM" id="MobiDB-lite"/>
    </source>
</evidence>
<dbReference type="Pfam" id="PF13837">
    <property type="entry name" value="Myb_DNA-bind_4"/>
    <property type="match status" value="1"/>
</dbReference>
<sequence length="384" mass="43463">MDGSENDLRYQTKASSVNNQQGYSTSIRLKVPSHNAAMHSRVINQSAVDCNEDDVDGKEIGVEVEKIGGVRMIGKDSYDDEDDDDVSDDDDDEVEVEEDDDNNDNGIGRLQKKRKMKNSVSNYEFVPRVRTPPAHVAVQSEPSAVGRGIGERWSDRESFALLDAWGDRFMKLGRKSLCSEDWKDVADTVTRETNVVRTESQCRSRLEALKKKYRREKTRSTVSNWVFFGKLDLLLSSPAQRPSSLSCGVDSGEYVFVNPKVYLNRANGLDEMRDSPENSECSKEDQDGSNGRASKGKGKKRRKGDGSCFQLLADSIQKFSNIYEDIESDKRKQMVDLENMRMDFQRQTEMQTRQILERAQAEIVKIRHHNAGDENDVSAENCSK</sequence>
<gene>
    <name evidence="3" type="ORF">RND81_14G167300</name>
</gene>
<feature type="region of interest" description="Disordered" evidence="1">
    <location>
        <begin position="270"/>
        <end position="305"/>
    </location>
</feature>
<dbReference type="GO" id="GO:0005634">
    <property type="term" value="C:nucleus"/>
    <property type="evidence" value="ECO:0007669"/>
    <property type="project" value="TreeGrafter"/>
</dbReference>
<feature type="compositionally biased region" description="Polar residues" evidence="1">
    <location>
        <begin position="12"/>
        <end position="24"/>
    </location>
</feature>
<dbReference type="InterPro" id="IPR044822">
    <property type="entry name" value="Myb_DNA-bind_4"/>
</dbReference>
<reference evidence="3 4" key="1">
    <citation type="submission" date="2024-03" db="EMBL/GenBank/DDBJ databases">
        <title>WGS assembly of Saponaria officinalis var. Norfolk2.</title>
        <authorList>
            <person name="Jenkins J."/>
            <person name="Shu S."/>
            <person name="Grimwood J."/>
            <person name="Barry K."/>
            <person name="Goodstein D."/>
            <person name="Schmutz J."/>
            <person name="Leebens-Mack J."/>
            <person name="Osbourn A."/>
        </authorList>
    </citation>
    <scope>NUCLEOTIDE SEQUENCE [LARGE SCALE GENOMIC DNA]</scope>
    <source>
        <strain evidence="4">cv. Norfolk2</strain>
        <strain evidence="3">JIC</strain>
        <tissue evidence="3">Leaf</tissue>
    </source>
</reference>
<evidence type="ECO:0000259" key="2">
    <source>
        <dbReference type="Pfam" id="PF13837"/>
    </source>
</evidence>
<evidence type="ECO:0000313" key="3">
    <source>
        <dbReference type="EMBL" id="KAK9666183.1"/>
    </source>
</evidence>
<dbReference type="PANTHER" id="PTHR31307:SF6">
    <property type="entry name" value="OS01G0718900 PROTEIN"/>
    <property type="match status" value="1"/>
</dbReference>
<feature type="compositionally biased region" description="Basic and acidic residues" evidence="1">
    <location>
        <begin position="1"/>
        <end position="10"/>
    </location>
</feature>
<accession>A0AAW1GMS0</accession>
<feature type="compositionally biased region" description="Basic residues" evidence="1">
    <location>
        <begin position="294"/>
        <end position="303"/>
    </location>
</feature>
<name>A0AAW1GMS0_SAPOF</name>
<dbReference type="EMBL" id="JBDFQZ010000014">
    <property type="protein sequence ID" value="KAK9666183.1"/>
    <property type="molecule type" value="Genomic_DNA"/>
</dbReference>
<dbReference type="PANTHER" id="PTHR31307">
    <property type="entry name" value="TRIHELIX TRANSCRIPTION FACTOR ASIL2"/>
    <property type="match status" value="1"/>
</dbReference>
<dbReference type="AlphaFoldDB" id="A0AAW1GMS0"/>
<dbReference type="EMBL" id="JBDFQZ010000014">
    <property type="protein sequence ID" value="KAK9666184.1"/>
    <property type="molecule type" value="Genomic_DNA"/>
</dbReference>
<dbReference type="Gene3D" id="1.10.10.60">
    <property type="entry name" value="Homeodomain-like"/>
    <property type="match status" value="1"/>
</dbReference>
<protein>
    <recommendedName>
        <fullName evidence="2">Myb/SANT-like DNA-binding domain-containing protein</fullName>
    </recommendedName>
</protein>
<feature type="domain" description="Myb/SANT-like DNA-binding" evidence="2">
    <location>
        <begin position="151"/>
        <end position="233"/>
    </location>
</feature>
<comment type="caution">
    <text evidence="3">The sequence shown here is derived from an EMBL/GenBank/DDBJ whole genome shotgun (WGS) entry which is preliminary data.</text>
</comment>
<keyword evidence="4" id="KW-1185">Reference proteome</keyword>
<feature type="compositionally biased region" description="Acidic residues" evidence="1">
    <location>
        <begin position="78"/>
        <end position="103"/>
    </location>
</feature>